<protein>
    <submittedName>
        <fullName evidence="1">Uncharacterized protein</fullName>
    </submittedName>
</protein>
<name>A0A084B4N4_STACB</name>
<sequence length="288" mass="33544">MVKRRPCNHHALGAGCTSEMEFFMETDGKDPIPSKEAVRAAWVLYDDIRKCFPPAVADFESRWSSWHALCESKASSDGDGNIDPCVESAEYAAIKRLGPKIVPMLVHKLAIDSNQNSHGVFLYKALENDPLYQVAMEEPIGSRDDVRRYADGIVQINYERHKIYETRVGAWHTHCQENTNMSNYRIFTECDEFDDLLDMGTSILARLMVEYYNNQGGWWWELMHEIIHGRKTYALEFRKPVLYEACEKWFNEGEYDQAPEYILSDLERHVYGPSGPKVYPRYHREDRR</sequence>
<gene>
    <name evidence="1" type="ORF">S7711_11406</name>
</gene>
<organism evidence="1 2">
    <name type="scientific">Stachybotrys chartarum (strain CBS 109288 / IBT 7711)</name>
    <name type="common">Toxic black mold</name>
    <name type="synonym">Stilbospora chartarum</name>
    <dbReference type="NCBI Taxonomy" id="1280523"/>
    <lineage>
        <taxon>Eukaryota</taxon>
        <taxon>Fungi</taxon>
        <taxon>Dikarya</taxon>
        <taxon>Ascomycota</taxon>
        <taxon>Pezizomycotina</taxon>
        <taxon>Sordariomycetes</taxon>
        <taxon>Hypocreomycetidae</taxon>
        <taxon>Hypocreales</taxon>
        <taxon>Stachybotryaceae</taxon>
        <taxon>Stachybotrys</taxon>
    </lineage>
</organism>
<dbReference type="Proteomes" id="UP000028045">
    <property type="component" value="Unassembled WGS sequence"/>
</dbReference>
<reference evidence="1 2" key="1">
    <citation type="journal article" date="2014" name="BMC Genomics">
        <title>Comparative genome sequencing reveals chemotype-specific gene clusters in the toxigenic black mold Stachybotrys.</title>
        <authorList>
            <person name="Semeiks J."/>
            <person name="Borek D."/>
            <person name="Otwinowski Z."/>
            <person name="Grishin N.V."/>
        </authorList>
    </citation>
    <scope>NUCLEOTIDE SEQUENCE [LARGE SCALE GENOMIC DNA]</scope>
    <source>
        <strain evidence="2">CBS 109288 / IBT 7711</strain>
    </source>
</reference>
<accession>A0A084B4N4</accession>
<dbReference type="OrthoDB" id="4757738at2759"/>
<dbReference type="HOGENOM" id="CLU_064971_0_0_1"/>
<keyword evidence="2" id="KW-1185">Reference proteome</keyword>
<evidence type="ECO:0000313" key="1">
    <source>
        <dbReference type="EMBL" id="KEY72513.1"/>
    </source>
</evidence>
<proteinExistence type="predicted"/>
<dbReference type="PROSITE" id="PS51257">
    <property type="entry name" value="PROKAR_LIPOPROTEIN"/>
    <property type="match status" value="1"/>
</dbReference>
<dbReference type="AlphaFoldDB" id="A0A084B4N4"/>
<dbReference type="EMBL" id="KL648073">
    <property type="protein sequence ID" value="KEY72513.1"/>
    <property type="molecule type" value="Genomic_DNA"/>
</dbReference>
<evidence type="ECO:0000313" key="2">
    <source>
        <dbReference type="Proteomes" id="UP000028045"/>
    </source>
</evidence>